<feature type="region of interest" description="Disordered" evidence="1">
    <location>
        <begin position="85"/>
        <end position="110"/>
    </location>
</feature>
<name>A0A9N7Z124_PLEPL</name>
<dbReference type="Proteomes" id="UP001153269">
    <property type="component" value="Unassembled WGS sequence"/>
</dbReference>
<feature type="compositionally biased region" description="Basic and acidic residues" evidence="1">
    <location>
        <begin position="94"/>
        <end position="106"/>
    </location>
</feature>
<proteinExistence type="predicted"/>
<dbReference type="EMBL" id="CADEAL010003813">
    <property type="protein sequence ID" value="CAB1445874.1"/>
    <property type="molecule type" value="Genomic_DNA"/>
</dbReference>
<accession>A0A9N7Z124</accession>
<keyword evidence="3" id="KW-1185">Reference proteome</keyword>
<dbReference type="AlphaFoldDB" id="A0A9N7Z124"/>
<organism evidence="2 3">
    <name type="scientific">Pleuronectes platessa</name>
    <name type="common">European plaice</name>
    <dbReference type="NCBI Taxonomy" id="8262"/>
    <lineage>
        <taxon>Eukaryota</taxon>
        <taxon>Metazoa</taxon>
        <taxon>Chordata</taxon>
        <taxon>Craniata</taxon>
        <taxon>Vertebrata</taxon>
        <taxon>Euteleostomi</taxon>
        <taxon>Actinopterygii</taxon>
        <taxon>Neopterygii</taxon>
        <taxon>Teleostei</taxon>
        <taxon>Neoteleostei</taxon>
        <taxon>Acanthomorphata</taxon>
        <taxon>Carangaria</taxon>
        <taxon>Pleuronectiformes</taxon>
        <taxon>Pleuronectoidei</taxon>
        <taxon>Pleuronectidae</taxon>
        <taxon>Pleuronectes</taxon>
    </lineage>
</organism>
<evidence type="ECO:0000313" key="3">
    <source>
        <dbReference type="Proteomes" id="UP001153269"/>
    </source>
</evidence>
<evidence type="ECO:0000256" key="1">
    <source>
        <dbReference type="SAM" id="MobiDB-lite"/>
    </source>
</evidence>
<reference evidence="2" key="1">
    <citation type="submission" date="2020-03" db="EMBL/GenBank/DDBJ databases">
        <authorList>
            <person name="Weist P."/>
        </authorList>
    </citation>
    <scope>NUCLEOTIDE SEQUENCE</scope>
</reference>
<evidence type="ECO:0000313" key="2">
    <source>
        <dbReference type="EMBL" id="CAB1445874.1"/>
    </source>
</evidence>
<protein>
    <submittedName>
        <fullName evidence="2">Uncharacterized protein</fullName>
    </submittedName>
</protein>
<sequence length="122" mass="13186">MRQQAVNITQLVLAEQPQGWAANRAPPGQMREDRPVFLTVNPTRDKPIRFHLLHCVLEPHGPVTHAAGGSSTGAGVSVISRAAAAERTAGQVVRRKELPSRGEGEGRGSQFSLSVDDLLWET</sequence>
<comment type="caution">
    <text evidence="2">The sequence shown here is derived from an EMBL/GenBank/DDBJ whole genome shotgun (WGS) entry which is preliminary data.</text>
</comment>
<gene>
    <name evidence="2" type="ORF">PLEPLA_LOCUS33617</name>
</gene>